<keyword evidence="1" id="KW-0472">Membrane</keyword>
<feature type="transmembrane region" description="Helical" evidence="1">
    <location>
        <begin position="51"/>
        <end position="78"/>
    </location>
</feature>
<evidence type="ECO:0000256" key="1">
    <source>
        <dbReference type="SAM" id="Phobius"/>
    </source>
</evidence>
<keyword evidence="1" id="KW-0812">Transmembrane</keyword>
<evidence type="ECO:0000259" key="2">
    <source>
        <dbReference type="Pfam" id="PF01476"/>
    </source>
</evidence>
<dbReference type="PANTHER" id="PTHR34700:SF4">
    <property type="entry name" value="PHAGE-LIKE ELEMENT PBSX PROTEIN XKDP"/>
    <property type="match status" value="1"/>
</dbReference>
<proteinExistence type="predicted"/>
<dbReference type="Proteomes" id="UP001596072">
    <property type="component" value="Unassembled WGS sequence"/>
</dbReference>
<feature type="transmembrane region" description="Helical" evidence="1">
    <location>
        <begin position="12"/>
        <end position="31"/>
    </location>
</feature>
<keyword evidence="1" id="KW-1133">Transmembrane helix</keyword>
<sequence>MGLFAHAAAVRLRAALLWLTVTTVTLGLGRLCLPEARLLRSRLGTDFTTLLVQLCATATIGAAVWLWLVTTQVVLAVARTPGRVGSRRAGRVRSTLVAACGVAALAGTTTTAAAVGQDGLGSPQLPAHALDGLPLPDRVTDGPRRTADQADAVVRVRPGDSLWAIAARRLGPAADVADVATYWRRIHDLNAAVIGPDPDLVQPGQHLRLPHI</sequence>
<name>A0ABW0ZE20_9ACTN</name>
<reference evidence="4" key="1">
    <citation type="journal article" date="2019" name="Int. J. Syst. Evol. Microbiol.">
        <title>The Global Catalogue of Microorganisms (GCM) 10K type strain sequencing project: providing services to taxonomists for standard genome sequencing and annotation.</title>
        <authorList>
            <consortium name="The Broad Institute Genomics Platform"/>
            <consortium name="The Broad Institute Genome Sequencing Center for Infectious Disease"/>
            <person name="Wu L."/>
            <person name="Ma J."/>
        </authorList>
    </citation>
    <scope>NUCLEOTIDE SEQUENCE [LARGE SCALE GENOMIC DNA]</scope>
    <source>
        <strain evidence="4">YIM 94188</strain>
    </source>
</reference>
<feature type="domain" description="LysM" evidence="2">
    <location>
        <begin position="155"/>
        <end position="210"/>
    </location>
</feature>
<keyword evidence="4" id="KW-1185">Reference proteome</keyword>
<protein>
    <submittedName>
        <fullName evidence="3">LysM peptidoglycan-binding domain-containing protein</fullName>
    </submittedName>
</protein>
<comment type="caution">
    <text evidence="3">The sequence shown here is derived from an EMBL/GenBank/DDBJ whole genome shotgun (WGS) entry which is preliminary data.</text>
</comment>
<dbReference type="InterPro" id="IPR052196">
    <property type="entry name" value="Bact_Kbp"/>
</dbReference>
<dbReference type="CDD" id="cd00118">
    <property type="entry name" value="LysM"/>
    <property type="match status" value="1"/>
</dbReference>
<dbReference type="Gene3D" id="3.10.350.10">
    <property type="entry name" value="LysM domain"/>
    <property type="match status" value="1"/>
</dbReference>
<dbReference type="InterPro" id="IPR036779">
    <property type="entry name" value="LysM_dom_sf"/>
</dbReference>
<dbReference type="Pfam" id="PF01476">
    <property type="entry name" value="LysM"/>
    <property type="match status" value="1"/>
</dbReference>
<accession>A0ABW0ZE20</accession>
<dbReference type="PANTHER" id="PTHR34700">
    <property type="entry name" value="POTASSIUM BINDING PROTEIN KBP"/>
    <property type="match status" value="1"/>
</dbReference>
<dbReference type="InterPro" id="IPR018392">
    <property type="entry name" value="LysM"/>
</dbReference>
<organism evidence="3 4">
    <name type="scientific">Nocardioides vastitatis</name>
    <dbReference type="NCBI Taxonomy" id="2568655"/>
    <lineage>
        <taxon>Bacteria</taxon>
        <taxon>Bacillati</taxon>
        <taxon>Actinomycetota</taxon>
        <taxon>Actinomycetes</taxon>
        <taxon>Propionibacteriales</taxon>
        <taxon>Nocardioidaceae</taxon>
        <taxon>Nocardioides</taxon>
    </lineage>
</organism>
<evidence type="ECO:0000313" key="3">
    <source>
        <dbReference type="EMBL" id="MFC5727909.1"/>
    </source>
</evidence>
<dbReference type="RefSeq" id="WP_206056064.1">
    <property type="nucleotide sequence ID" value="NZ_JBHSNS010000001.1"/>
</dbReference>
<evidence type="ECO:0000313" key="4">
    <source>
        <dbReference type="Proteomes" id="UP001596072"/>
    </source>
</evidence>
<dbReference type="EMBL" id="JBHSNS010000001">
    <property type="protein sequence ID" value="MFC5727909.1"/>
    <property type="molecule type" value="Genomic_DNA"/>
</dbReference>
<gene>
    <name evidence="3" type="ORF">ACFPQB_03205</name>
</gene>